<evidence type="ECO:0000256" key="4">
    <source>
        <dbReference type="ARBA" id="ARBA00004123"/>
    </source>
</evidence>
<dbReference type="InterPro" id="IPR029063">
    <property type="entry name" value="SAM-dependent_MTases_sf"/>
</dbReference>
<dbReference type="STRING" id="164328.H3GGX3"/>
<dbReference type="InterPro" id="IPR029052">
    <property type="entry name" value="Metallo-depent_PP-like"/>
</dbReference>
<evidence type="ECO:0000256" key="10">
    <source>
        <dbReference type="ARBA" id="ARBA00023004"/>
    </source>
</evidence>
<keyword evidence="7" id="KW-0479">Metal-binding</keyword>
<keyword evidence="11" id="KW-0464">Manganese</keyword>
<evidence type="ECO:0000256" key="12">
    <source>
        <dbReference type="ARBA" id="ARBA00023242"/>
    </source>
</evidence>
<evidence type="ECO:0000256" key="7">
    <source>
        <dbReference type="ARBA" id="ARBA00022723"/>
    </source>
</evidence>
<dbReference type="InterPro" id="IPR004843">
    <property type="entry name" value="Calcineurin-like_PHP"/>
</dbReference>
<name>H3GGX3_PHYRM</name>
<dbReference type="FunFam" id="3.40.50.150:FF:000315">
    <property type="entry name" value="Methyltransferase protein 9"/>
    <property type="match status" value="1"/>
</dbReference>
<proteinExistence type="inferred from homology"/>
<evidence type="ECO:0000313" key="15">
    <source>
        <dbReference type="EnsemblProtists" id="Phyra75118"/>
    </source>
</evidence>
<dbReference type="Proteomes" id="UP000005238">
    <property type="component" value="Unassembled WGS sequence"/>
</dbReference>
<dbReference type="Gene3D" id="3.40.50.150">
    <property type="entry name" value="Vaccinia Virus protein VP39"/>
    <property type="match status" value="1"/>
</dbReference>
<evidence type="ECO:0000256" key="1">
    <source>
        <dbReference type="ARBA" id="ARBA00001936"/>
    </source>
</evidence>
<keyword evidence="10" id="KW-0408">Iron</keyword>
<dbReference type="SMART" id="SM01124">
    <property type="entry name" value="DBR1"/>
    <property type="match status" value="1"/>
</dbReference>
<dbReference type="GO" id="GO:0106370">
    <property type="term" value="F:protein-L-histidine N-pros-methyltransferase activity"/>
    <property type="evidence" value="ECO:0007669"/>
    <property type="project" value="InterPro"/>
</dbReference>
<comment type="subcellular location">
    <subcellularLocation>
        <location evidence="4">Nucleus</location>
    </subcellularLocation>
</comment>
<sequence length="829" mass="91114">MVRVAVVGCAHGLLDDIYATVNFVNEMDPDHPVELLLCCGDFECMRNMRDLETLACPPKYRALHAFHRYYKGERTAPVLTIFVGGNHEASGYLQELHYGGWVAPNMFYLGAAGVINVAGLRIAGLSGIYKQQHYTAGRFESFPFDNSTMRSVYHVRELEVFQLSHVQQVDKTRLGVFLSHDWPRGIEQYGNVPQLLRRKPFFEQEIRSNTLGSPAGEFLMYQLRPQHWFAAHLHVKFAAIVVHPDQASDKAQPPANSEVANPEEAKENGEQDAAAKPASKPVTTKFLALDKCLPRREFMQILDLAPSGSNTQTVSAKEEKKAVDNISSSEDASQSDGAAKETEETTPTPIPSSSPKIMFDLEWLAVLRATHHLASSSKFAPRVPQEEMKIEDKDIAWVKQRLQEFVADKKLDKVDCEWITDFAKTAPGHGEEEGPILVTGNPQTDLLLELLKLPHVVTAPFVDGSARTATVEDPNEIDLDDDGEEEEDDADDSKPMETDAPTSNDGATANPTEPELATAAAADPRNSFSNPKTMKTWVREASSRVRQPHFGPSLDYGVDKTLLDSALQSAFVQLDCDEETETFLDSCTGGSLWESLGSTVLGLFYSLTDANGILGRGQMFVLSKAQVQRLLHRDQPVAGGGGSLLDIGAGDGNVTASLASLVAEVTTTEASAPMVANLNARGYNSVQTCDLQHEFVQSRKPYNIISMLNVLDRADKPLTMLREIREMLDPNNGLFLLAVVLPFSAFVEVGTQRVAPSEKLPMRGGLCSEGATFEVAASLLLRNVLLPAGFKLRHFSRVPYLCRGDLQQPYYVLSDAIFVLEVDENESSG</sequence>
<protein>
    <recommendedName>
        <fullName evidence="14">Lariat debranching enzyme C-terminal domain-containing protein</fullName>
    </recommendedName>
</protein>
<dbReference type="OMA" id="WRANEAS"/>
<feature type="compositionally biased region" description="Polar residues" evidence="13">
    <location>
        <begin position="325"/>
        <end position="336"/>
    </location>
</feature>
<dbReference type="SUPFAM" id="SSF56300">
    <property type="entry name" value="Metallo-dependent phosphatases"/>
    <property type="match status" value="1"/>
</dbReference>
<feature type="region of interest" description="Disordered" evidence="13">
    <location>
        <begin position="308"/>
        <end position="354"/>
    </location>
</feature>
<dbReference type="VEuPathDB" id="FungiDB:KRP23_575"/>
<evidence type="ECO:0000256" key="3">
    <source>
        <dbReference type="ARBA" id="ARBA00001954"/>
    </source>
</evidence>
<dbReference type="PANTHER" id="PTHR12849:SF0">
    <property type="entry name" value="LARIAT DEBRANCHING ENZYME"/>
    <property type="match status" value="1"/>
</dbReference>
<comment type="cofactor">
    <cofactor evidence="1">
        <name>Mn(2+)</name>
        <dbReference type="ChEBI" id="CHEBI:29035"/>
    </cofactor>
</comment>
<feature type="domain" description="Lariat debranching enzyme C-terminal" evidence="14">
    <location>
        <begin position="270"/>
        <end position="457"/>
    </location>
</feature>
<evidence type="ECO:0000256" key="8">
    <source>
        <dbReference type="ARBA" id="ARBA00022801"/>
    </source>
</evidence>
<dbReference type="InterPro" id="IPR007884">
    <property type="entry name" value="METL9"/>
</dbReference>
<dbReference type="CDD" id="cd00844">
    <property type="entry name" value="MPP_Dbr1_N"/>
    <property type="match status" value="1"/>
</dbReference>
<dbReference type="EMBL" id="DS566008">
    <property type="status" value="NOT_ANNOTATED_CDS"/>
    <property type="molecule type" value="Genomic_DNA"/>
</dbReference>
<dbReference type="InterPro" id="IPR041816">
    <property type="entry name" value="Dbr1_N"/>
</dbReference>
<dbReference type="FunFam" id="3.60.21.10:FF:000035">
    <property type="entry name" value="Lariat debranching enzyme"/>
    <property type="match status" value="1"/>
</dbReference>
<dbReference type="GO" id="GO:0000398">
    <property type="term" value="P:mRNA splicing, via spliceosome"/>
    <property type="evidence" value="ECO:0000318"/>
    <property type="project" value="GO_Central"/>
</dbReference>
<evidence type="ECO:0000259" key="14">
    <source>
        <dbReference type="SMART" id="SM01124"/>
    </source>
</evidence>
<dbReference type="eggNOG" id="KOG3987">
    <property type="taxonomic scope" value="Eukaryota"/>
</dbReference>
<comment type="cofactor">
    <cofactor evidence="3">
        <name>Fe(2+)</name>
        <dbReference type="ChEBI" id="CHEBI:29033"/>
    </cofactor>
</comment>
<evidence type="ECO:0000256" key="13">
    <source>
        <dbReference type="SAM" id="MobiDB-lite"/>
    </source>
</evidence>
<keyword evidence="9" id="KW-0862">Zinc</keyword>
<evidence type="ECO:0000256" key="5">
    <source>
        <dbReference type="ARBA" id="ARBA00006045"/>
    </source>
</evidence>
<comment type="cofactor">
    <cofactor evidence="2">
        <name>Zn(2+)</name>
        <dbReference type="ChEBI" id="CHEBI:29105"/>
    </cofactor>
</comment>
<accession>H3GGX3</accession>
<dbReference type="VEuPathDB" id="FungiDB:KRP22_6522"/>
<feature type="region of interest" description="Disordered" evidence="13">
    <location>
        <begin position="467"/>
        <end position="512"/>
    </location>
</feature>
<feature type="region of interest" description="Disordered" evidence="13">
    <location>
        <begin position="246"/>
        <end position="280"/>
    </location>
</feature>
<dbReference type="SUPFAM" id="SSF53335">
    <property type="entry name" value="S-adenosyl-L-methionine-dependent methyltransferases"/>
    <property type="match status" value="1"/>
</dbReference>
<feature type="compositionally biased region" description="Acidic residues" evidence="13">
    <location>
        <begin position="473"/>
        <end position="491"/>
    </location>
</feature>
<evidence type="ECO:0000256" key="11">
    <source>
        <dbReference type="ARBA" id="ARBA00023211"/>
    </source>
</evidence>
<evidence type="ECO:0000256" key="9">
    <source>
        <dbReference type="ARBA" id="ARBA00022833"/>
    </source>
</evidence>
<dbReference type="Pfam" id="PF05219">
    <property type="entry name" value="DREV"/>
    <property type="match status" value="1"/>
</dbReference>
<keyword evidence="6" id="KW-0507">mRNA processing</keyword>
<comment type="similarity">
    <text evidence="5">Belongs to the lariat debranching enzyme family.</text>
</comment>
<dbReference type="Pfam" id="PF05011">
    <property type="entry name" value="DBR1"/>
    <property type="match status" value="1"/>
</dbReference>
<dbReference type="GO" id="GO:0008419">
    <property type="term" value="F:RNA lariat debranching enzyme activity"/>
    <property type="evidence" value="ECO:0000318"/>
    <property type="project" value="GO_Central"/>
</dbReference>
<keyword evidence="12" id="KW-0539">Nucleus</keyword>
<dbReference type="GO" id="GO:0005634">
    <property type="term" value="C:nucleus"/>
    <property type="evidence" value="ECO:0000318"/>
    <property type="project" value="GO_Central"/>
</dbReference>
<evidence type="ECO:0000256" key="2">
    <source>
        <dbReference type="ARBA" id="ARBA00001947"/>
    </source>
</evidence>
<dbReference type="VEuPathDB" id="FungiDB:KRP22_6521"/>
<keyword evidence="8" id="KW-0378">Hydrolase</keyword>
<organism evidence="15 16">
    <name type="scientific">Phytophthora ramorum</name>
    <name type="common">Sudden oak death agent</name>
    <dbReference type="NCBI Taxonomy" id="164328"/>
    <lineage>
        <taxon>Eukaryota</taxon>
        <taxon>Sar</taxon>
        <taxon>Stramenopiles</taxon>
        <taxon>Oomycota</taxon>
        <taxon>Peronosporomycetes</taxon>
        <taxon>Peronosporales</taxon>
        <taxon>Peronosporaceae</taxon>
        <taxon>Phytophthora</taxon>
    </lineage>
</organism>
<dbReference type="AlphaFoldDB" id="H3GGX3"/>
<feature type="compositionally biased region" description="Low complexity" evidence="13">
    <location>
        <begin position="345"/>
        <end position="354"/>
    </location>
</feature>
<dbReference type="Pfam" id="PF00149">
    <property type="entry name" value="Metallophos"/>
    <property type="match status" value="1"/>
</dbReference>
<reference evidence="16" key="1">
    <citation type="journal article" date="2006" name="Science">
        <title>Phytophthora genome sequences uncover evolutionary origins and mechanisms of pathogenesis.</title>
        <authorList>
            <person name="Tyler B.M."/>
            <person name="Tripathy S."/>
            <person name="Zhang X."/>
            <person name="Dehal P."/>
            <person name="Jiang R.H."/>
            <person name="Aerts A."/>
            <person name="Arredondo F.D."/>
            <person name="Baxter L."/>
            <person name="Bensasson D."/>
            <person name="Beynon J.L."/>
            <person name="Chapman J."/>
            <person name="Damasceno C.M."/>
            <person name="Dorrance A.E."/>
            <person name="Dou D."/>
            <person name="Dickerman A.W."/>
            <person name="Dubchak I.L."/>
            <person name="Garbelotto M."/>
            <person name="Gijzen M."/>
            <person name="Gordon S.G."/>
            <person name="Govers F."/>
            <person name="Grunwald N.J."/>
            <person name="Huang W."/>
            <person name="Ivors K.L."/>
            <person name="Jones R.W."/>
            <person name="Kamoun S."/>
            <person name="Krampis K."/>
            <person name="Lamour K.H."/>
            <person name="Lee M.K."/>
            <person name="McDonald W.H."/>
            <person name="Medina M."/>
            <person name="Meijer H.J."/>
            <person name="Nordberg E.K."/>
            <person name="Maclean D.J."/>
            <person name="Ospina-Giraldo M.D."/>
            <person name="Morris P.F."/>
            <person name="Phuntumart V."/>
            <person name="Putnam N.H."/>
            <person name="Rash S."/>
            <person name="Rose J.K."/>
            <person name="Sakihama Y."/>
            <person name="Salamov A.A."/>
            <person name="Savidor A."/>
            <person name="Scheuring C.F."/>
            <person name="Smith B.M."/>
            <person name="Sobral B.W."/>
            <person name="Terry A."/>
            <person name="Torto-Alalibo T.A."/>
            <person name="Win J."/>
            <person name="Xu Z."/>
            <person name="Zhang H."/>
            <person name="Grigoriev I.V."/>
            <person name="Rokhsar D.S."/>
            <person name="Boore J.L."/>
        </authorList>
    </citation>
    <scope>NUCLEOTIDE SEQUENCE [LARGE SCALE GENOMIC DNA]</scope>
    <source>
        <strain evidence="16">Pr102</strain>
    </source>
</reference>
<dbReference type="CDD" id="cd02440">
    <property type="entry name" value="AdoMet_MTases"/>
    <property type="match status" value="1"/>
</dbReference>
<evidence type="ECO:0000256" key="6">
    <source>
        <dbReference type="ARBA" id="ARBA00022664"/>
    </source>
</evidence>
<dbReference type="InterPro" id="IPR007708">
    <property type="entry name" value="DBR1_C"/>
</dbReference>
<dbReference type="GO" id="GO:0046872">
    <property type="term" value="F:metal ion binding"/>
    <property type="evidence" value="ECO:0007669"/>
    <property type="project" value="UniProtKB-KW"/>
</dbReference>
<reference evidence="15" key="2">
    <citation type="submission" date="2015-06" db="UniProtKB">
        <authorList>
            <consortium name="EnsemblProtists"/>
        </authorList>
    </citation>
    <scope>IDENTIFICATION</scope>
    <source>
        <strain evidence="15">Pr102</strain>
    </source>
</reference>
<keyword evidence="16" id="KW-1185">Reference proteome</keyword>
<dbReference type="HOGENOM" id="CLU_018606_0_0_1"/>
<evidence type="ECO:0000313" key="16">
    <source>
        <dbReference type="Proteomes" id="UP000005238"/>
    </source>
</evidence>
<dbReference type="eggNOG" id="KOG2863">
    <property type="taxonomic scope" value="Eukaryota"/>
</dbReference>
<dbReference type="PANTHER" id="PTHR12849">
    <property type="entry name" value="RNA LARIAT DEBRANCHING ENZYME"/>
    <property type="match status" value="1"/>
</dbReference>
<dbReference type="VEuPathDB" id="FungiDB:KRP23_576"/>
<dbReference type="InParanoid" id="H3GGX3"/>
<dbReference type="EnsemblProtists" id="Phyra75118">
    <property type="protein sequence ID" value="Phyra75118"/>
    <property type="gene ID" value="Phyra75118"/>
</dbReference>